<dbReference type="PROSITE" id="PS50115">
    <property type="entry name" value="ARFGAP"/>
    <property type="match status" value="1"/>
</dbReference>
<dbReference type="InterPro" id="IPR015940">
    <property type="entry name" value="UBA"/>
</dbReference>
<feature type="compositionally biased region" description="Low complexity" evidence="2">
    <location>
        <begin position="561"/>
        <end position="574"/>
    </location>
</feature>
<dbReference type="InterPro" id="IPR051718">
    <property type="entry name" value="ARF_GTPase-activating"/>
</dbReference>
<evidence type="ECO:0000313" key="6">
    <source>
        <dbReference type="Proteomes" id="UP001583172"/>
    </source>
</evidence>
<dbReference type="PANTHER" id="PTHR45705">
    <property type="entry name" value="FI20236P1"/>
    <property type="match status" value="1"/>
</dbReference>
<reference evidence="5 6" key="1">
    <citation type="journal article" date="2024" name="Commun. Biol.">
        <title>Comparative genomic analysis of thermophilic fungi reveals convergent evolutionary adaptations and gene losses.</title>
        <authorList>
            <person name="Steindorff A.S."/>
            <person name="Aguilar-Pontes M.V."/>
            <person name="Robinson A.J."/>
            <person name="Andreopoulos B."/>
            <person name="LaButti K."/>
            <person name="Kuo A."/>
            <person name="Mondo S."/>
            <person name="Riley R."/>
            <person name="Otillar R."/>
            <person name="Haridas S."/>
            <person name="Lipzen A."/>
            <person name="Grimwood J."/>
            <person name="Schmutz J."/>
            <person name="Clum A."/>
            <person name="Reid I.D."/>
            <person name="Moisan M.C."/>
            <person name="Butler G."/>
            <person name="Nguyen T.T.M."/>
            <person name="Dewar K."/>
            <person name="Conant G."/>
            <person name="Drula E."/>
            <person name="Henrissat B."/>
            <person name="Hansel C."/>
            <person name="Singer S."/>
            <person name="Hutchinson M.I."/>
            <person name="de Vries R.P."/>
            <person name="Natvig D.O."/>
            <person name="Powell A.J."/>
            <person name="Tsang A."/>
            <person name="Grigoriev I.V."/>
        </authorList>
    </citation>
    <scope>NUCLEOTIDE SEQUENCE [LARGE SCALE GENOMIC DNA]</scope>
    <source>
        <strain evidence="5 6">CBS 620.91</strain>
    </source>
</reference>
<evidence type="ECO:0000256" key="1">
    <source>
        <dbReference type="PROSITE-ProRule" id="PRU00288"/>
    </source>
</evidence>
<feature type="compositionally biased region" description="Low complexity" evidence="2">
    <location>
        <begin position="276"/>
        <end position="292"/>
    </location>
</feature>
<feature type="region of interest" description="Disordered" evidence="2">
    <location>
        <begin position="349"/>
        <end position="372"/>
    </location>
</feature>
<dbReference type="Gene3D" id="1.10.8.10">
    <property type="entry name" value="DNA helicase RuvA subunit, C-terminal domain"/>
    <property type="match status" value="1"/>
</dbReference>
<sequence length="685" mass="74187">MSSALSKRQQARNEKALQDLLNNVPGNNVCADCQARNPSWASWSLGIFLCMRCATIHRKLGTHVSKVKSLTMDSWTNEQVDNMRKVGNVVSNKLYNPDNKKPPVPVDADEADSAMERFIRQKYIARALSTSKRRSGAGENDENPPPLPPKTPSRFGLRSASSLFPLGSKSKKESSHEPTSPRDPEPSLRDRSSQVFGATVDRERVDVDDKARKLAKLRDMGFMDESRNEMVLKGVNWNLERAIETLIRLGEGTQRSSSLLGTTRSATMPVTRSLTSSASSEAPRARPISPASTNPFDMLDAPPPPQPLSTQSTGTLQTKNPYLSTNPFGQPQQTPSALDLAFQNMSLAPTSQPLFPHHTGGLAQHPSSPGYQNPLTGPLTAPLPQATQGFGPQGYSGMATNGSIFAQPTGPAMTNYNPFFTAQTQPQQLQPQQQQQQQYQQPLTVNTTQFGGAVSSNPFARSPTRMTQSPTLTQIPEQAQQTFYAQSVQGLPAQTTNPFFNQMAATQTQQMYPGQAPLQIPQPTGLVPQMTGYMQQQQPLQRPDKAAILALYNYPPPAKPQQPGQDAGQGQTQQNSLFPQPQPQQQQQQQQPPPQQSQQPPLQQPTPVNPAATATATVGASKNPFATAGTAPTAAAAGPAAQTSRAEVAARHNVSRDSIMALGLDWSNGRHSPDAFASLSARNAR</sequence>
<feature type="region of interest" description="Disordered" evidence="2">
    <location>
        <begin position="129"/>
        <end position="202"/>
    </location>
</feature>
<dbReference type="EMBL" id="JAZGSY010000435">
    <property type="protein sequence ID" value="KAL1836287.1"/>
    <property type="molecule type" value="Genomic_DNA"/>
</dbReference>
<dbReference type="PANTHER" id="PTHR45705:SF7">
    <property type="entry name" value="ACTIVATING PROTEIN FOR ARF, PUTATIVE (AFU_ORTHOLOGUE AFUA_4G09120)-RELATED"/>
    <property type="match status" value="1"/>
</dbReference>
<keyword evidence="1" id="KW-0862">Zinc</keyword>
<dbReference type="InterPro" id="IPR038508">
    <property type="entry name" value="ArfGAP_dom_sf"/>
</dbReference>
<dbReference type="Gene3D" id="1.10.220.150">
    <property type="entry name" value="Arf GTPase activating protein"/>
    <property type="match status" value="1"/>
</dbReference>
<feature type="region of interest" description="Disordered" evidence="2">
    <location>
        <begin position="554"/>
        <end position="651"/>
    </location>
</feature>
<keyword evidence="1" id="KW-0479">Metal-binding</keyword>
<accession>A0ABR3V3F7</accession>
<feature type="region of interest" description="Disordered" evidence="2">
    <location>
        <begin position="664"/>
        <end position="685"/>
    </location>
</feature>
<dbReference type="SMART" id="SM00165">
    <property type="entry name" value="UBA"/>
    <property type="match status" value="1"/>
</dbReference>
<proteinExistence type="predicted"/>
<dbReference type="SUPFAM" id="SSF57863">
    <property type="entry name" value="ArfGap/RecO-like zinc finger"/>
    <property type="match status" value="1"/>
</dbReference>
<feature type="region of interest" description="Disordered" evidence="2">
    <location>
        <begin position="256"/>
        <end position="335"/>
    </location>
</feature>
<keyword evidence="1" id="KW-0863">Zinc-finger</keyword>
<feature type="domain" description="UBA" evidence="3">
    <location>
        <begin position="206"/>
        <end position="249"/>
    </location>
</feature>
<feature type="compositionally biased region" description="Basic and acidic residues" evidence="2">
    <location>
        <begin position="170"/>
        <end position="192"/>
    </location>
</feature>
<keyword evidence="6" id="KW-1185">Reference proteome</keyword>
<feature type="compositionally biased region" description="Low complexity" evidence="2">
    <location>
        <begin position="583"/>
        <end position="601"/>
    </location>
</feature>
<dbReference type="Pfam" id="PF01412">
    <property type="entry name" value="ArfGap"/>
    <property type="match status" value="1"/>
</dbReference>
<feature type="compositionally biased region" description="Low complexity" evidence="2">
    <location>
        <begin position="609"/>
        <end position="618"/>
    </location>
</feature>
<evidence type="ECO:0000256" key="2">
    <source>
        <dbReference type="SAM" id="MobiDB-lite"/>
    </source>
</evidence>
<feature type="compositionally biased region" description="Low complexity" evidence="2">
    <location>
        <begin position="626"/>
        <end position="641"/>
    </location>
</feature>
<protein>
    <recommendedName>
        <fullName evidence="7">UBA domain-containing protein 3</fullName>
    </recommendedName>
</protein>
<evidence type="ECO:0008006" key="7">
    <source>
        <dbReference type="Google" id="ProtNLM"/>
    </source>
</evidence>
<dbReference type="CDD" id="cd08204">
    <property type="entry name" value="ArfGap"/>
    <property type="match status" value="1"/>
</dbReference>
<comment type="caution">
    <text evidence="5">The sequence shown here is derived from an EMBL/GenBank/DDBJ whole genome shotgun (WGS) entry which is preliminary data.</text>
</comment>
<dbReference type="SUPFAM" id="SSF46934">
    <property type="entry name" value="UBA-like"/>
    <property type="match status" value="1"/>
</dbReference>
<name>A0ABR3V3F7_HUMIN</name>
<gene>
    <name evidence="5" type="ORF">VTJ49DRAFT_5333</name>
</gene>
<feature type="compositionally biased region" description="Polar residues" evidence="2">
    <location>
        <begin position="256"/>
        <end position="275"/>
    </location>
</feature>
<dbReference type="InterPro" id="IPR009060">
    <property type="entry name" value="UBA-like_sf"/>
</dbReference>
<feature type="domain" description="Arf-GAP" evidence="4">
    <location>
        <begin position="14"/>
        <end position="137"/>
    </location>
</feature>
<dbReference type="PROSITE" id="PS50030">
    <property type="entry name" value="UBA"/>
    <property type="match status" value="1"/>
</dbReference>
<evidence type="ECO:0000259" key="3">
    <source>
        <dbReference type="PROSITE" id="PS50030"/>
    </source>
</evidence>
<dbReference type="PRINTS" id="PR00405">
    <property type="entry name" value="REVINTRACTNG"/>
</dbReference>
<dbReference type="InterPro" id="IPR001164">
    <property type="entry name" value="ArfGAP_dom"/>
</dbReference>
<organism evidence="5 6">
    <name type="scientific">Humicola insolens</name>
    <name type="common">Soft-rot fungus</name>
    <dbReference type="NCBI Taxonomy" id="85995"/>
    <lineage>
        <taxon>Eukaryota</taxon>
        <taxon>Fungi</taxon>
        <taxon>Dikarya</taxon>
        <taxon>Ascomycota</taxon>
        <taxon>Pezizomycotina</taxon>
        <taxon>Sordariomycetes</taxon>
        <taxon>Sordariomycetidae</taxon>
        <taxon>Sordariales</taxon>
        <taxon>Chaetomiaceae</taxon>
        <taxon>Mycothermus</taxon>
    </lineage>
</organism>
<dbReference type="SMART" id="SM00105">
    <property type="entry name" value="ArfGap"/>
    <property type="match status" value="1"/>
</dbReference>
<dbReference type="Proteomes" id="UP001583172">
    <property type="component" value="Unassembled WGS sequence"/>
</dbReference>
<evidence type="ECO:0000259" key="4">
    <source>
        <dbReference type="PROSITE" id="PS50115"/>
    </source>
</evidence>
<feature type="compositionally biased region" description="Polar residues" evidence="2">
    <location>
        <begin position="308"/>
        <end position="335"/>
    </location>
</feature>
<dbReference type="InterPro" id="IPR037278">
    <property type="entry name" value="ARFGAP/RecO"/>
</dbReference>
<evidence type="ECO:0000313" key="5">
    <source>
        <dbReference type="EMBL" id="KAL1836287.1"/>
    </source>
</evidence>